<dbReference type="InterPro" id="IPR050300">
    <property type="entry name" value="GDXG_lipolytic_enzyme"/>
</dbReference>
<keyword evidence="1 4" id="KW-0378">Hydrolase</keyword>
<dbReference type="InterPro" id="IPR029058">
    <property type="entry name" value="AB_hydrolase_fold"/>
</dbReference>
<evidence type="ECO:0000256" key="1">
    <source>
        <dbReference type="ARBA" id="ARBA00022801"/>
    </source>
</evidence>
<evidence type="ECO:0000313" key="4">
    <source>
        <dbReference type="EMBL" id="SHH91831.1"/>
    </source>
</evidence>
<dbReference type="SUPFAM" id="SSF53474">
    <property type="entry name" value="alpha/beta-Hydrolases"/>
    <property type="match status" value="1"/>
</dbReference>
<sequence length="301" mass="34518">MGSIIAFYGFIISIGIYIINFLKRKIPIATSGEFNHKTYIYKKIGKRQLKFDIWYPNSKRKKLYPLVFFAHGGGWVSGFRNQPNNISWCKFLASKGFAVASIDYRFGYKNSMEDILTDYTDALNYVKKYSDKLKFDKNKIILMGLSAGAHLTMCYAAYNTAHDNHDKMEGILGVCSYYCPSDLNDLFLDETKSLFAKFGVTKTMKGTPKTEKEMYDRYSPIHLITEKMVPTLIVHGKEDVVVPISSSERLFKKLLEKKVPCKFLVHKTGGHTFEFVLKDLQTIQILQNTIKFMKGLVKNGH</sequence>
<dbReference type="STRING" id="1121306.SAMN02745196_01918"/>
<protein>
    <submittedName>
        <fullName evidence="4">Alpha/beta hydrolase fold</fullName>
    </submittedName>
</protein>
<dbReference type="RefSeq" id="WP_178138967.1">
    <property type="nucleotide sequence ID" value="NZ_FQXP01000006.1"/>
</dbReference>
<feature type="transmembrane region" description="Helical" evidence="2">
    <location>
        <begin position="140"/>
        <end position="158"/>
    </location>
</feature>
<evidence type="ECO:0000256" key="2">
    <source>
        <dbReference type="SAM" id="Phobius"/>
    </source>
</evidence>
<feature type="transmembrane region" description="Helical" evidence="2">
    <location>
        <begin position="6"/>
        <end position="22"/>
    </location>
</feature>
<reference evidence="4 5" key="1">
    <citation type="submission" date="2016-11" db="EMBL/GenBank/DDBJ databases">
        <authorList>
            <person name="Jaros S."/>
            <person name="Januszkiewicz K."/>
            <person name="Wedrychowicz H."/>
        </authorList>
    </citation>
    <scope>NUCLEOTIDE SEQUENCE [LARGE SCALE GENOMIC DNA]</scope>
    <source>
        <strain evidence="4 5">DSM 3089</strain>
    </source>
</reference>
<dbReference type="Proteomes" id="UP000184526">
    <property type="component" value="Unassembled WGS sequence"/>
</dbReference>
<gene>
    <name evidence="4" type="ORF">SAMN02745196_01918</name>
</gene>
<organism evidence="4 5">
    <name type="scientific">Clostridium collagenovorans DSM 3089</name>
    <dbReference type="NCBI Taxonomy" id="1121306"/>
    <lineage>
        <taxon>Bacteria</taxon>
        <taxon>Bacillati</taxon>
        <taxon>Bacillota</taxon>
        <taxon>Clostridia</taxon>
        <taxon>Eubacteriales</taxon>
        <taxon>Clostridiaceae</taxon>
        <taxon>Clostridium</taxon>
    </lineage>
</organism>
<dbReference type="Pfam" id="PF20434">
    <property type="entry name" value="BD-FAE"/>
    <property type="match status" value="1"/>
</dbReference>
<proteinExistence type="predicted"/>
<dbReference type="AlphaFoldDB" id="A0A1M5WWF9"/>
<evidence type="ECO:0000313" key="5">
    <source>
        <dbReference type="Proteomes" id="UP000184526"/>
    </source>
</evidence>
<feature type="domain" description="BD-FAE-like" evidence="3">
    <location>
        <begin position="52"/>
        <end position="254"/>
    </location>
</feature>
<accession>A0A1M5WWF9</accession>
<keyword evidence="2" id="KW-1133">Transmembrane helix</keyword>
<dbReference type="EMBL" id="FQXP01000006">
    <property type="protein sequence ID" value="SHH91831.1"/>
    <property type="molecule type" value="Genomic_DNA"/>
</dbReference>
<keyword evidence="5" id="KW-1185">Reference proteome</keyword>
<dbReference type="PANTHER" id="PTHR48081">
    <property type="entry name" value="AB HYDROLASE SUPERFAMILY PROTEIN C4A8.06C"/>
    <property type="match status" value="1"/>
</dbReference>
<evidence type="ECO:0000259" key="3">
    <source>
        <dbReference type="Pfam" id="PF20434"/>
    </source>
</evidence>
<keyword evidence="2" id="KW-0472">Membrane</keyword>
<dbReference type="InterPro" id="IPR049492">
    <property type="entry name" value="BD-FAE-like_dom"/>
</dbReference>
<name>A0A1M5WWF9_9CLOT</name>
<keyword evidence="2" id="KW-0812">Transmembrane</keyword>
<dbReference type="Gene3D" id="3.40.50.1820">
    <property type="entry name" value="alpha/beta hydrolase"/>
    <property type="match status" value="1"/>
</dbReference>
<dbReference type="GO" id="GO:0016787">
    <property type="term" value="F:hydrolase activity"/>
    <property type="evidence" value="ECO:0007669"/>
    <property type="project" value="UniProtKB-KW"/>
</dbReference>